<evidence type="ECO:0000259" key="2">
    <source>
        <dbReference type="Pfam" id="PF18914"/>
    </source>
</evidence>
<protein>
    <submittedName>
        <fullName evidence="3">Lipoprotein</fullName>
    </submittedName>
</protein>
<feature type="domain" description="DUF5666" evidence="2">
    <location>
        <begin position="49"/>
        <end position="94"/>
    </location>
</feature>
<keyword evidence="4" id="KW-1185">Reference proteome</keyword>
<sequence length="438" mass="48123">MTNQPKKSAAKLILSSTIILALSACGSSVSNHDNSGLTVSENLSSLIIGQVTDVTSNSITVNDHIIAADSAEVEIEGKLSTLANIKSGMIVEIETNGTYATEIDYDPVIKGPINIKNNQVNIAGITLSNVNSSDYSEGQLFEISGYSDSLHSLTVTYQAPITNSQAELEVQGSISHLNQQLRTFNLGDLIIDYQQAYIEGSLNNGQSVEVEGFYDNSIFTAIEIDAAQSFSFTNNMDTELEGIITFVNNNMSLITLNSQWQIRINDHTQFEDGTIANLVVGQFIEVDGLWLQDENILLAEEIEFESTKTKPTSTSHQFSVAGIISYKQDIATINDIEFTFNSQTVFEDGLSINTLDGQWVELEGTYNNEQNTVNEVELEDDTSEISLRGLVSENQNQQATLWGYISEDNSLTPYLNQTVNLLCQWVASNQIRACIIDD</sequence>
<dbReference type="Proteomes" id="UP000626370">
    <property type="component" value="Unassembled WGS sequence"/>
</dbReference>
<proteinExistence type="predicted"/>
<dbReference type="InterPro" id="IPR043724">
    <property type="entry name" value="DUF5666"/>
</dbReference>
<feature type="domain" description="DUF5666" evidence="2">
    <location>
        <begin position="241"/>
        <end position="303"/>
    </location>
</feature>
<reference evidence="4" key="1">
    <citation type="journal article" date="2019" name="Int. J. Syst. Evol. Microbiol.">
        <title>The Global Catalogue of Microorganisms (GCM) 10K type strain sequencing project: providing services to taxonomists for standard genome sequencing and annotation.</title>
        <authorList>
            <consortium name="The Broad Institute Genomics Platform"/>
            <consortium name="The Broad Institute Genome Sequencing Center for Infectious Disease"/>
            <person name="Wu L."/>
            <person name="Ma J."/>
        </authorList>
    </citation>
    <scope>NUCLEOTIDE SEQUENCE [LARGE SCALE GENOMIC DNA]</scope>
    <source>
        <strain evidence="4">CGMCC 1.15922</strain>
    </source>
</reference>
<feature type="chain" id="PRO_5046849762" evidence="1">
    <location>
        <begin position="27"/>
        <end position="438"/>
    </location>
</feature>
<evidence type="ECO:0000313" key="3">
    <source>
        <dbReference type="EMBL" id="GHF01932.1"/>
    </source>
</evidence>
<gene>
    <name evidence="3" type="ORF">GCM10011501_34170</name>
</gene>
<dbReference type="RefSeq" id="WP_189379480.1">
    <property type="nucleotide sequence ID" value="NZ_BNAH01000018.1"/>
</dbReference>
<feature type="domain" description="DUF5666" evidence="2">
    <location>
        <begin position="332"/>
        <end position="370"/>
    </location>
</feature>
<comment type="caution">
    <text evidence="3">The sequence shown here is derived from an EMBL/GenBank/DDBJ whole genome shotgun (WGS) entry which is preliminary data.</text>
</comment>
<organism evidence="3 4">
    <name type="scientific">Thalassotalea profundi</name>
    <dbReference type="NCBI Taxonomy" id="2036687"/>
    <lineage>
        <taxon>Bacteria</taxon>
        <taxon>Pseudomonadati</taxon>
        <taxon>Pseudomonadota</taxon>
        <taxon>Gammaproteobacteria</taxon>
        <taxon>Alteromonadales</taxon>
        <taxon>Colwelliaceae</taxon>
        <taxon>Thalassotalea</taxon>
    </lineage>
</organism>
<keyword evidence="3" id="KW-0449">Lipoprotein</keyword>
<evidence type="ECO:0000313" key="4">
    <source>
        <dbReference type="Proteomes" id="UP000626370"/>
    </source>
</evidence>
<keyword evidence="1" id="KW-0732">Signal</keyword>
<dbReference type="Pfam" id="PF18914">
    <property type="entry name" value="DUF5666"/>
    <property type="match status" value="3"/>
</dbReference>
<evidence type="ECO:0000256" key="1">
    <source>
        <dbReference type="SAM" id="SignalP"/>
    </source>
</evidence>
<accession>A0ABQ3J487</accession>
<feature type="signal peptide" evidence="1">
    <location>
        <begin position="1"/>
        <end position="26"/>
    </location>
</feature>
<dbReference type="PROSITE" id="PS51257">
    <property type="entry name" value="PROKAR_LIPOPROTEIN"/>
    <property type="match status" value="1"/>
</dbReference>
<name>A0ABQ3J487_9GAMM</name>
<dbReference type="EMBL" id="BNAH01000018">
    <property type="protein sequence ID" value="GHF01932.1"/>
    <property type="molecule type" value="Genomic_DNA"/>
</dbReference>